<sequence>MASQKAREQFTDWLQTTKALMANDEKPVVSQMEKELLDSTIRGQQQLLDAAKSKAELSKAAFEKEARILMARASNMNQILKSIKQ</sequence>
<proteinExistence type="predicted"/>
<dbReference type="EMBL" id="MZ420154">
    <property type="protein sequence ID" value="QYA18855.1"/>
    <property type="molecule type" value="Genomic_DNA"/>
</dbReference>
<evidence type="ECO:0000313" key="1">
    <source>
        <dbReference type="EMBL" id="QYA18855.1"/>
    </source>
</evidence>
<name>A0A8F8KTP7_9VIRU</name>
<reference evidence="1" key="1">
    <citation type="submission" date="2021-06" db="EMBL/GenBank/DDBJ databases">
        <authorList>
            <person name="Rolland C."/>
        </authorList>
    </citation>
    <scope>NUCLEOTIDE SEQUENCE</scope>
    <source>
        <strain evidence="1">347.936635</strain>
    </source>
</reference>
<protein>
    <submittedName>
        <fullName evidence="1">Uncharacterized protein</fullName>
    </submittedName>
</protein>
<gene>
    <name evidence="1" type="ORF">KOM_12_587</name>
</gene>
<accession>A0A8F8KTP7</accession>
<organism evidence="1">
    <name type="scientific">Clandestinovirus</name>
    <dbReference type="NCBI Taxonomy" id="2831644"/>
    <lineage>
        <taxon>Viruses</taxon>
    </lineage>
</organism>